<dbReference type="PANTHER" id="PTHR23294">
    <property type="entry name" value="ET TRANSLATION PRODUCT-RELATED"/>
    <property type="match status" value="1"/>
</dbReference>
<feature type="transmembrane region" description="Helical" evidence="9">
    <location>
        <begin position="383"/>
        <end position="402"/>
    </location>
</feature>
<feature type="transmembrane region" description="Helical" evidence="9">
    <location>
        <begin position="283"/>
        <end position="303"/>
    </location>
</feature>
<evidence type="ECO:0000256" key="8">
    <source>
        <dbReference type="ARBA" id="ARBA00041910"/>
    </source>
</evidence>
<sequence length="473" mass="50412">MDKSVLSVGVLGLGFMLLFTAFQTMGNIEKVVIDSIARDDTTFSGDGYVSLAIIYATFTICNWLAPSVVALLGPRGAMRLGSLTYCIFTASFLWPQTWLLYAGSALLGIGAAVTWNGQGVYLSRCSNSSTISRNSAIFWAMLQASMLLGNAFVWREFSGKTEINVDTRTLLFSVLVVVALLGVFVLFGLPEHKSAHKPGRPLAEIHSAMKLLVTPKMGLLSITFLYSGMELSFFSGVYSPTVGFTNALGAKHLVGLSGVCIGLGEVVGGIACGLAGTKLRRDAILFGGYIFHAIAFATILINLPDAAVFGETDATSLLNPPSAALALVAAFLLGLGDACFNTQIVALLGGVFASQSAAAFALFRFMQSLAAASGFAYSTVLGLRFQLALLATMGALGTLAFWRVEWRTRAEAETICTETEKKIPKEHGGSRPYSISAKMYSARDSRSGTVWCTIYDGIGKNLVPKIGSWLHSR</sequence>
<evidence type="ECO:0000313" key="10">
    <source>
        <dbReference type="EMBL" id="MBC1173655.1"/>
    </source>
</evidence>
<evidence type="ECO:0000256" key="9">
    <source>
        <dbReference type="SAM" id="Phobius"/>
    </source>
</evidence>
<dbReference type="InterPro" id="IPR051617">
    <property type="entry name" value="UNC-93-like_regulator"/>
</dbReference>
<evidence type="ECO:0000256" key="1">
    <source>
        <dbReference type="ARBA" id="ARBA00004141"/>
    </source>
</evidence>
<protein>
    <recommendedName>
        <fullName evidence="7">UNC93-like protein MFSD11</fullName>
    </recommendedName>
    <alternativeName>
        <fullName evidence="8">Major facilitator superfamily domain-containing protein 11</fullName>
    </alternativeName>
</protein>
<keyword evidence="6" id="KW-0325">Glycoprotein</keyword>
<keyword evidence="5 9" id="KW-0472">Membrane</keyword>
<dbReference type="SUPFAM" id="SSF103473">
    <property type="entry name" value="MFS general substrate transporter"/>
    <property type="match status" value="1"/>
</dbReference>
<comment type="similarity">
    <text evidence="2">Belongs to the unc-93 family.</text>
</comment>
<dbReference type="PANTHER" id="PTHR23294:SF0">
    <property type="entry name" value="UNC93-LIKE PROTEIN MFSD11"/>
    <property type="match status" value="1"/>
</dbReference>
<feature type="transmembrane region" description="Helical" evidence="9">
    <location>
        <begin position="345"/>
        <end position="363"/>
    </location>
</feature>
<keyword evidence="3 9" id="KW-0812">Transmembrane</keyword>
<feature type="transmembrane region" description="Helical" evidence="9">
    <location>
        <begin position="135"/>
        <end position="154"/>
    </location>
</feature>
<feature type="transmembrane region" description="Helical" evidence="9">
    <location>
        <begin position="100"/>
        <end position="123"/>
    </location>
</feature>
<evidence type="ECO:0000256" key="4">
    <source>
        <dbReference type="ARBA" id="ARBA00022989"/>
    </source>
</evidence>
<comment type="subcellular location">
    <subcellularLocation>
        <location evidence="1">Membrane</location>
        <topology evidence="1">Multi-pass membrane protein</topology>
    </subcellularLocation>
</comment>
<dbReference type="InterPro" id="IPR036259">
    <property type="entry name" value="MFS_trans_sf"/>
</dbReference>
<evidence type="ECO:0000256" key="3">
    <source>
        <dbReference type="ARBA" id="ARBA00022692"/>
    </source>
</evidence>
<feature type="transmembrane region" description="Helical" evidence="9">
    <location>
        <begin position="169"/>
        <end position="190"/>
    </location>
</feature>
<dbReference type="EMBL" id="GITU01004952">
    <property type="protein sequence ID" value="MBC1173655.1"/>
    <property type="molecule type" value="Transcribed_RNA"/>
</dbReference>
<evidence type="ECO:0000256" key="6">
    <source>
        <dbReference type="ARBA" id="ARBA00023180"/>
    </source>
</evidence>
<evidence type="ECO:0000256" key="7">
    <source>
        <dbReference type="ARBA" id="ARBA00040302"/>
    </source>
</evidence>
<evidence type="ECO:0000256" key="2">
    <source>
        <dbReference type="ARBA" id="ARBA00009172"/>
    </source>
</evidence>
<reference evidence="10" key="1">
    <citation type="journal article" date="2020" name="BMC">
        <title>Leishmania infection induces a limited differential gene expression in the sand fly midgut.</title>
        <authorList>
            <person name="Coutinho-Abreu I.V."/>
            <person name="Serafim T.D."/>
            <person name="Meneses C."/>
            <person name="Kamhawi S."/>
            <person name="Oliveira F."/>
            <person name="Valenzuela J.G."/>
        </authorList>
    </citation>
    <scope>NUCLEOTIDE SEQUENCE</scope>
    <source>
        <strain evidence="10">Jacobina</strain>
        <tissue evidence="10">Midgut</tissue>
    </source>
</reference>
<accession>A0A7G3AMP5</accession>
<proteinExistence type="inferred from homology"/>
<dbReference type="AlphaFoldDB" id="A0A7G3AMP5"/>
<feature type="transmembrane region" description="Helical" evidence="9">
    <location>
        <begin position="254"/>
        <end position="276"/>
    </location>
</feature>
<name>A0A7G3AMP5_LUTLO</name>
<dbReference type="Gene3D" id="1.20.1250.20">
    <property type="entry name" value="MFS general substrate transporter like domains"/>
    <property type="match status" value="1"/>
</dbReference>
<feature type="transmembrane region" description="Helical" evidence="9">
    <location>
        <begin position="77"/>
        <end position="94"/>
    </location>
</feature>
<dbReference type="InterPro" id="IPR010291">
    <property type="entry name" value="Ion_channel_UNC-93"/>
</dbReference>
<evidence type="ECO:0000256" key="5">
    <source>
        <dbReference type="ARBA" id="ARBA00023136"/>
    </source>
</evidence>
<dbReference type="Pfam" id="PF05978">
    <property type="entry name" value="UNC-93"/>
    <property type="match status" value="1"/>
</dbReference>
<dbReference type="VEuPathDB" id="VectorBase:LLONM1_002858"/>
<organism evidence="10">
    <name type="scientific">Lutzomyia longipalpis</name>
    <name type="common">Sand fly</name>
    <dbReference type="NCBI Taxonomy" id="7200"/>
    <lineage>
        <taxon>Eukaryota</taxon>
        <taxon>Metazoa</taxon>
        <taxon>Ecdysozoa</taxon>
        <taxon>Arthropoda</taxon>
        <taxon>Hexapoda</taxon>
        <taxon>Insecta</taxon>
        <taxon>Pterygota</taxon>
        <taxon>Neoptera</taxon>
        <taxon>Endopterygota</taxon>
        <taxon>Diptera</taxon>
        <taxon>Nematocera</taxon>
        <taxon>Psychodoidea</taxon>
        <taxon>Psychodidae</taxon>
        <taxon>Lutzomyia</taxon>
        <taxon>Lutzomyia</taxon>
    </lineage>
</organism>
<keyword evidence="4 9" id="KW-1133">Transmembrane helix</keyword>
<feature type="transmembrane region" description="Helical" evidence="9">
    <location>
        <begin position="323"/>
        <end position="340"/>
    </location>
</feature>
<feature type="transmembrane region" description="Helical" evidence="9">
    <location>
        <begin position="211"/>
        <end position="234"/>
    </location>
</feature>
<feature type="transmembrane region" description="Helical" evidence="9">
    <location>
        <begin position="47"/>
        <end position="65"/>
    </location>
</feature>
<dbReference type="GO" id="GO:0016020">
    <property type="term" value="C:membrane"/>
    <property type="evidence" value="ECO:0007669"/>
    <property type="project" value="UniProtKB-SubCell"/>
</dbReference>